<gene>
    <name evidence="2" type="primary">LOC142166919</name>
</gene>
<evidence type="ECO:0000313" key="1">
    <source>
        <dbReference type="Proteomes" id="UP000790787"/>
    </source>
</evidence>
<keyword evidence="1" id="KW-1185">Reference proteome</keyword>
<name>A0AC58SD48_TOBAC</name>
<sequence>MKIKKLIQFLMGLNGGYSEVRGNILMMKPLPSTAQAYSIILHEESQKEVHSGHHVSVKPSAFNVNAQKTNMSIGVEIITVTLKQGKTTFALTANAAVEEVETSGEGAVITRGVAPSLMNPQRFTKEQYEQLIQMIQSVQAGNISTSGSDANASANFVGKCTAFHTFISCFTTIISKFWIIDSGASQHMTHDKTLLNNFKQLPFPIQVTLQNSYKVKVYSLGSVLISPELELHNVLYIPSSNNNHLSVNQLYKQLNSNVLFTKSECLVQPPSLKSSVPESIQTFVRGIFPYNESLEMNKTAVSDSMNSNRLWHLRLGHLTYHAMKNIKNISLSSTDKQELFLYHLSSPKGKDCPIITLSTSRVESAPADGLHRSSREHNTHKYLSHYICDASYSVISPNLPFTPFHSYSFSALSQPNQQFVNSIWQIFEPNSYQEAAIHPGWQAAMAKELEALESNCTWEVVQIPF</sequence>
<reference evidence="2" key="2">
    <citation type="submission" date="2025-08" db="UniProtKB">
        <authorList>
            <consortium name="RefSeq"/>
        </authorList>
    </citation>
    <scope>IDENTIFICATION</scope>
    <source>
        <tissue evidence="2">Leaf</tissue>
    </source>
</reference>
<reference evidence="1" key="1">
    <citation type="journal article" date="2014" name="Nat. Commun.">
        <title>The tobacco genome sequence and its comparison with those of tomato and potato.</title>
        <authorList>
            <person name="Sierro N."/>
            <person name="Battey J.N."/>
            <person name="Ouadi S."/>
            <person name="Bakaher N."/>
            <person name="Bovet L."/>
            <person name="Willig A."/>
            <person name="Goepfert S."/>
            <person name="Peitsch M.C."/>
            <person name="Ivanov N.V."/>
        </authorList>
    </citation>
    <scope>NUCLEOTIDE SEQUENCE [LARGE SCALE GENOMIC DNA]</scope>
</reference>
<proteinExistence type="predicted"/>
<accession>A0AC58SD48</accession>
<evidence type="ECO:0000313" key="2">
    <source>
        <dbReference type="RefSeq" id="XP_075082891.1"/>
    </source>
</evidence>
<organism evidence="1 2">
    <name type="scientific">Nicotiana tabacum</name>
    <name type="common">Common tobacco</name>
    <dbReference type="NCBI Taxonomy" id="4097"/>
    <lineage>
        <taxon>Eukaryota</taxon>
        <taxon>Viridiplantae</taxon>
        <taxon>Streptophyta</taxon>
        <taxon>Embryophyta</taxon>
        <taxon>Tracheophyta</taxon>
        <taxon>Spermatophyta</taxon>
        <taxon>Magnoliopsida</taxon>
        <taxon>eudicotyledons</taxon>
        <taxon>Gunneridae</taxon>
        <taxon>Pentapetalae</taxon>
        <taxon>asterids</taxon>
        <taxon>lamiids</taxon>
        <taxon>Solanales</taxon>
        <taxon>Solanaceae</taxon>
        <taxon>Nicotianoideae</taxon>
        <taxon>Nicotianeae</taxon>
        <taxon>Nicotiana</taxon>
    </lineage>
</organism>
<dbReference type="RefSeq" id="XP_075082891.1">
    <property type="nucleotide sequence ID" value="XM_075226790.1"/>
</dbReference>
<dbReference type="Proteomes" id="UP000790787">
    <property type="component" value="Chromosome 2"/>
</dbReference>
<protein>
    <submittedName>
        <fullName evidence="2">Uncharacterized protein LOC142166919</fullName>
    </submittedName>
</protein>